<organism evidence="1 2">
    <name type="scientific">Parafrankia colletiae</name>
    <dbReference type="NCBI Taxonomy" id="573497"/>
    <lineage>
        <taxon>Bacteria</taxon>
        <taxon>Bacillati</taxon>
        <taxon>Actinomycetota</taxon>
        <taxon>Actinomycetes</taxon>
        <taxon>Frankiales</taxon>
        <taxon>Frankiaceae</taxon>
        <taxon>Parafrankia</taxon>
    </lineage>
</organism>
<evidence type="ECO:0000313" key="2">
    <source>
        <dbReference type="Proteomes" id="UP000179627"/>
    </source>
</evidence>
<keyword evidence="2" id="KW-1185">Reference proteome</keyword>
<name>A0A1S1QJ23_9ACTN</name>
<protein>
    <submittedName>
        <fullName evidence="1">Uncharacterized protein</fullName>
    </submittedName>
</protein>
<dbReference type="Proteomes" id="UP000179627">
    <property type="component" value="Unassembled WGS sequence"/>
</dbReference>
<accession>A0A1S1QJ23</accession>
<comment type="caution">
    <text evidence="1">The sequence shown here is derived from an EMBL/GenBank/DDBJ whole genome shotgun (WGS) entry which is preliminary data.</text>
</comment>
<dbReference type="EMBL" id="MBLM01000132">
    <property type="protein sequence ID" value="OHV33431.1"/>
    <property type="molecule type" value="Genomic_DNA"/>
</dbReference>
<dbReference type="OrthoDB" id="3218567at2"/>
<sequence>MSDFDTDLLEQTEVWVDQTGHRHRLDEMDLRYLRNVRRYLERKAPEIREHSLLRAIKHPLPSGTQARQDVEAAIDRELLADGPESATDYMAQFPLYRRIWDLIGTRLTSGDTDPRWLDGGPF</sequence>
<dbReference type="RefSeq" id="WP_071087111.1">
    <property type="nucleotide sequence ID" value="NZ_MBLM01000132.1"/>
</dbReference>
<evidence type="ECO:0000313" key="1">
    <source>
        <dbReference type="EMBL" id="OHV33431.1"/>
    </source>
</evidence>
<reference evidence="2" key="1">
    <citation type="submission" date="2016-07" db="EMBL/GenBank/DDBJ databases">
        <title>Sequence Frankia sp. strain CcI1.17.</title>
        <authorList>
            <person name="Ghodhbane-Gtari F."/>
            <person name="Swanson E."/>
            <person name="Gueddou A."/>
            <person name="Morris K."/>
            <person name="Hezbri K."/>
            <person name="Ktari A."/>
            <person name="Nouioui I."/>
            <person name="Abebe-Akele F."/>
            <person name="Simpson S."/>
            <person name="Thomas K."/>
            <person name="Gtari M."/>
            <person name="Tisa L.S."/>
            <person name="Hurst S."/>
        </authorList>
    </citation>
    <scope>NUCLEOTIDE SEQUENCE [LARGE SCALE GENOMIC DNA]</scope>
    <source>
        <strain evidence="2">Cc1.17</strain>
    </source>
</reference>
<proteinExistence type="predicted"/>
<gene>
    <name evidence="1" type="ORF">CC117_22930</name>
</gene>
<dbReference type="AlphaFoldDB" id="A0A1S1QJ23"/>